<dbReference type="EMBL" id="KN818246">
    <property type="protein sequence ID" value="KIL64812.1"/>
    <property type="molecule type" value="Genomic_DNA"/>
</dbReference>
<evidence type="ECO:0000313" key="2">
    <source>
        <dbReference type="Proteomes" id="UP000054549"/>
    </source>
</evidence>
<reference evidence="1 2" key="1">
    <citation type="submission" date="2014-04" db="EMBL/GenBank/DDBJ databases">
        <title>Evolutionary Origins and Diversification of the Mycorrhizal Mutualists.</title>
        <authorList>
            <consortium name="DOE Joint Genome Institute"/>
            <consortium name="Mycorrhizal Genomics Consortium"/>
            <person name="Kohler A."/>
            <person name="Kuo A."/>
            <person name="Nagy L.G."/>
            <person name="Floudas D."/>
            <person name="Copeland A."/>
            <person name="Barry K.W."/>
            <person name="Cichocki N."/>
            <person name="Veneault-Fourrey C."/>
            <person name="LaButti K."/>
            <person name="Lindquist E.A."/>
            <person name="Lipzen A."/>
            <person name="Lundell T."/>
            <person name="Morin E."/>
            <person name="Murat C."/>
            <person name="Riley R."/>
            <person name="Ohm R."/>
            <person name="Sun H."/>
            <person name="Tunlid A."/>
            <person name="Henrissat B."/>
            <person name="Grigoriev I.V."/>
            <person name="Hibbett D.S."/>
            <person name="Martin F."/>
        </authorList>
    </citation>
    <scope>NUCLEOTIDE SEQUENCE [LARGE SCALE GENOMIC DNA]</scope>
    <source>
        <strain evidence="1 2">Koide BX008</strain>
    </source>
</reference>
<proteinExistence type="predicted"/>
<dbReference type="InParanoid" id="A0A0C2WSX1"/>
<dbReference type="Proteomes" id="UP000054549">
    <property type="component" value="Unassembled WGS sequence"/>
</dbReference>
<keyword evidence="2" id="KW-1185">Reference proteome</keyword>
<evidence type="ECO:0000313" key="1">
    <source>
        <dbReference type="EMBL" id="KIL64812.1"/>
    </source>
</evidence>
<protein>
    <submittedName>
        <fullName evidence="1">Uncharacterized protein</fullName>
    </submittedName>
</protein>
<sequence>MTLCSIYYSLILETIIKIDDLLIVDIAAAAAIRQINVLRFPFLVKHQAVQSGPFIWPRTTPDGPNPGACVGSGHII</sequence>
<accession>A0A0C2WSX1</accession>
<dbReference type="HOGENOM" id="CLU_2653989_0_0_1"/>
<organism evidence="1 2">
    <name type="scientific">Amanita muscaria (strain Koide BX008)</name>
    <dbReference type="NCBI Taxonomy" id="946122"/>
    <lineage>
        <taxon>Eukaryota</taxon>
        <taxon>Fungi</taxon>
        <taxon>Dikarya</taxon>
        <taxon>Basidiomycota</taxon>
        <taxon>Agaricomycotina</taxon>
        <taxon>Agaricomycetes</taxon>
        <taxon>Agaricomycetidae</taxon>
        <taxon>Agaricales</taxon>
        <taxon>Pluteineae</taxon>
        <taxon>Amanitaceae</taxon>
        <taxon>Amanita</taxon>
    </lineage>
</organism>
<gene>
    <name evidence="1" type="ORF">M378DRAFT_162661</name>
</gene>
<dbReference type="AlphaFoldDB" id="A0A0C2WSX1"/>
<name>A0A0C2WSX1_AMAMK</name>